<organism evidence="2 3">
    <name type="scientific">Citrobacter meridianamericanus</name>
    <dbReference type="NCBI Taxonomy" id="2894201"/>
    <lineage>
        <taxon>Bacteria</taxon>
        <taxon>Pseudomonadati</taxon>
        <taxon>Pseudomonadota</taxon>
        <taxon>Gammaproteobacteria</taxon>
        <taxon>Enterobacterales</taxon>
        <taxon>Enterobacteriaceae</taxon>
        <taxon>Citrobacter</taxon>
    </lineage>
</organism>
<keyword evidence="3" id="KW-1185">Reference proteome</keyword>
<feature type="signal peptide" evidence="1">
    <location>
        <begin position="1"/>
        <end position="20"/>
    </location>
</feature>
<dbReference type="Pfam" id="PF10836">
    <property type="entry name" value="DUF2574"/>
    <property type="match status" value="1"/>
</dbReference>
<evidence type="ECO:0000256" key="1">
    <source>
        <dbReference type="SAM" id="SignalP"/>
    </source>
</evidence>
<gene>
    <name evidence="2" type="ORF">LOD26_02090</name>
</gene>
<reference evidence="2" key="1">
    <citation type="submission" date="2021-11" db="EMBL/GenBank/DDBJ databases">
        <title>Citrobacter meridianamericanus sp. nov. isolated from soil.</title>
        <authorList>
            <person name="Furlan J.P.R."/>
            <person name="Stehling E.G."/>
        </authorList>
    </citation>
    <scope>NUCLEOTIDE SEQUENCE</scope>
    <source>
        <strain evidence="2">BR102</strain>
    </source>
</reference>
<proteinExistence type="predicted"/>
<name>A0ABT1B2R8_9ENTR</name>
<dbReference type="EMBL" id="JAJJVQ010000001">
    <property type="protein sequence ID" value="MCO5780122.1"/>
    <property type="molecule type" value="Genomic_DNA"/>
</dbReference>
<evidence type="ECO:0000313" key="3">
    <source>
        <dbReference type="Proteomes" id="UP001139290"/>
    </source>
</evidence>
<dbReference type="Proteomes" id="UP001139290">
    <property type="component" value="Unassembled WGS sequence"/>
</dbReference>
<protein>
    <submittedName>
        <fullName evidence="2">YehE family protein</fullName>
    </submittedName>
</protein>
<accession>A0ABT1B2R8</accession>
<keyword evidence="1" id="KW-0732">Signal</keyword>
<evidence type="ECO:0000313" key="2">
    <source>
        <dbReference type="EMBL" id="MCO5780122.1"/>
    </source>
</evidence>
<sequence length="91" mass="9930">MKKHWLMGIIILTYGMSVFASDTASLTIDGRVVEPTCSTDVVNNEIHQRCGETLHLSTINNVTSSPARGVVTDIVIVHGDSSRQIVLNSYD</sequence>
<dbReference type="RefSeq" id="WP_151224717.1">
    <property type="nucleotide sequence ID" value="NZ_CP101036.1"/>
</dbReference>
<feature type="chain" id="PRO_5047489866" evidence="1">
    <location>
        <begin position="21"/>
        <end position="91"/>
    </location>
</feature>
<comment type="caution">
    <text evidence="2">The sequence shown here is derived from an EMBL/GenBank/DDBJ whole genome shotgun (WGS) entry which is preliminary data.</text>
</comment>
<dbReference type="InterPro" id="IPR020386">
    <property type="entry name" value="Uncharacterised_YehE"/>
</dbReference>